<dbReference type="GO" id="GO:0005739">
    <property type="term" value="C:mitochondrion"/>
    <property type="evidence" value="ECO:0007669"/>
    <property type="project" value="TreeGrafter"/>
</dbReference>
<evidence type="ECO:0000256" key="3">
    <source>
        <dbReference type="ARBA" id="ARBA00022679"/>
    </source>
</evidence>
<dbReference type="OrthoDB" id="2414662at2759"/>
<protein>
    <submittedName>
        <fullName evidence="5 6">Uncharacterized protein</fullName>
    </submittedName>
</protein>
<evidence type="ECO:0000313" key="7">
    <source>
        <dbReference type="Proteomes" id="UP000005240"/>
    </source>
</evidence>
<evidence type="ECO:0000313" key="6">
    <source>
        <dbReference type="EnsemblFungi" id="PTTG_08308-t43_1-p1"/>
    </source>
</evidence>
<evidence type="ECO:0000313" key="5">
    <source>
        <dbReference type="EMBL" id="OAV90551.1"/>
    </source>
</evidence>
<dbReference type="PANTHER" id="PTHR43807:SF20">
    <property type="entry name" value="FI04487P"/>
    <property type="match status" value="1"/>
</dbReference>
<keyword evidence="4" id="KW-0663">Pyridoxal phosphate</keyword>
<dbReference type="Gene3D" id="3.90.1150.10">
    <property type="entry name" value="Aspartate Aminotransferase, domain 1"/>
    <property type="match status" value="1"/>
</dbReference>
<keyword evidence="2" id="KW-0032">Aminotransferase</keyword>
<dbReference type="EMBL" id="ADAS02000099">
    <property type="protein sequence ID" value="OAV90551.1"/>
    <property type="molecule type" value="Genomic_DNA"/>
</dbReference>
<dbReference type="InterPro" id="IPR015421">
    <property type="entry name" value="PyrdxlP-dep_Trfase_major"/>
</dbReference>
<proteinExistence type="predicted"/>
<comment type="cofactor">
    <cofactor evidence="1">
        <name>pyridoxal 5'-phosphate</name>
        <dbReference type="ChEBI" id="CHEBI:597326"/>
    </cofactor>
</comment>
<dbReference type="VEuPathDB" id="FungiDB:PTTG_08308"/>
<dbReference type="PANTHER" id="PTHR43807">
    <property type="entry name" value="FI04487P"/>
    <property type="match status" value="1"/>
</dbReference>
<reference evidence="6" key="4">
    <citation type="submission" date="2025-05" db="UniProtKB">
        <authorList>
            <consortium name="EnsemblFungi"/>
        </authorList>
    </citation>
    <scope>IDENTIFICATION</scope>
    <source>
        <strain evidence="6">isolate 1-1 / race 1 (BBBD)</strain>
    </source>
</reference>
<accession>A0A180GD58</accession>
<dbReference type="InterPro" id="IPR015424">
    <property type="entry name" value="PyrdxlP-dep_Trfase"/>
</dbReference>
<dbReference type="EnsemblFungi" id="PTTG_08308-t43_1">
    <property type="protein sequence ID" value="PTTG_08308-t43_1-p1"/>
    <property type="gene ID" value="PTTG_08308"/>
</dbReference>
<name>A0A180GD58_PUCT1</name>
<keyword evidence="3" id="KW-0808">Transferase</keyword>
<dbReference type="Proteomes" id="UP000005240">
    <property type="component" value="Unassembled WGS sequence"/>
</dbReference>
<dbReference type="STRING" id="630390.A0A180GD58"/>
<keyword evidence="7" id="KW-1185">Reference proteome</keyword>
<sequence length="158" mass="18176">MTRITFCAVIPLQEALAAGFAAAEKEHFFEAQRDQYMARRDLLLGFLNQLGLPYTAVCSYFVLVETSKVKIPPEFEILELIKSRSRDWHMCWFIAKVLDEISPKCYMSGTRACADPENSLFPSVSDRNHRPFSRSQQAKPRITKLKLQRKCPKNKLSC</sequence>
<dbReference type="Gene3D" id="3.40.640.10">
    <property type="entry name" value="Type I PLP-dependent aspartate aminotransferase-like (Major domain)"/>
    <property type="match status" value="1"/>
</dbReference>
<dbReference type="AlphaFoldDB" id="A0A180GD58"/>
<reference evidence="6 7" key="3">
    <citation type="journal article" date="2017" name="G3 (Bethesda)">
        <title>Comparative analysis highlights variable genome content of wheat rusts and divergence of the mating loci.</title>
        <authorList>
            <person name="Cuomo C.A."/>
            <person name="Bakkeren G."/>
            <person name="Khalil H.B."/>
            <person name="Panwar V."/>
            <person name="Joly D."/>
            <person name="Linning R."/>
            <person name="Sakthikumar S."/>
            <person name="Song X."/>
            <person name="Adiconis X."/>
            <person name="Fan L."/>
            <person name="Goldberg J.M."/>
            <person name="Levin J.Z."/>
            <person name="Young S."/>
            <person name="Zeng Q."/>
            <person name="Anikster Y."/>
            <person name="Bruce M."/>
            <person name="Wang M."/>
            <person name="Yin C."/>
            <person name="McCallum B."/>
            <person name="Szabo L.J."/>
            <person name="Hulbert S."/>
            <person name="Chen X."/>
            <person name="Fellers J.P."/>
        </authorList>
    </citation>
    <scope>NUCLEOTIDE SEQUENCE</scope>
    <source>
        <strain evidence="7">Isolate 1-1 / race 1 (BBBD)</strain>
        <strain evidence="6">isolate 1-1 / race 1 (BBBD)</strain>
    </source>
</reference>
<reference evidence="5" key="1">
    <citation type="submission" date="2009-11" db="EMBL/GenBank/DDBJ databases">
        <authorList>
            <consortium name="The Broad Institute Genome Sequencing Platform"/>
            <person name="Ward D."/>
            <person name="Feldgarden M."/>
            <person name="Earl A."/>
            <person name="Young S.K."/>
            <person name="Zeng Q."/>
            <person name="Koehrsen M."/>
            <person name="Alvarado L."/>
            <person name="Berlin A."/>
            <person name="Bochicchio J."/>
            <person name="Borenstein D."/>
            <person name="Chapman S.B."/>
            <person name="Chen Z."/>
            <person name="Engels R."/>
            <person name="Freedman E."/>
            <person name="Gellesch M."/>
            <person name="Goldberg J."/>
            <person name="Griggs A."/>
            <person name="Gujja S."/>
            <person name="Heilman E."/>
            <person name="Heiman D."/>
            <person name="Hepburn T."/>
            <person name="Howarth C."/>
            <person name="Jen D."/>
            <person name="Larson L."/>
            <person name="Lewis B."/>
            <person name="Mehta T."/>
            <person name="Park D."/>
            <person name="Pearson M."/>
            <person name="Roberts A."/>
            <person name="Saif S."/>
            <person name="Shea T."/>
            <person name="Shenoy N."/>
            <person name="Sisk P."/>
            <person name="Stolte C."/>
            <person name="Sykes S."/>
            <person name="Thomson T."/>
            <person name="Walk T."/>
            <person name="White J."/>
            <person name="Yandava C."/>
            <person name="Izard J."/>
            <person name="Baranova O.V."/>
            <person name="Blanton J.M."/>
            <person name="Tanner A.C."/>
            <person name="Dewhirst F.E."/>
            <person name="Haas B."/>
            <person name="Nusbaum C."/>
            <person name="Birren B."/>
        </authorList>
    </citation>
    <scope>NUCLEOTIDE SEQUENCE [LARGE SCALE GENOMIC DNA]</scope>
    <source>
        <strain evidence="5">1-1 BBBD Race 1</strain>
    </source>
</reference>
<dbReference type="SUPFAM" id="SSF53383">
    <property type="entry name" value="PLP-dependent transferases"/>
    <property type="match status" value="1"/>
</dbReference>
<dbReference type="GO" id="GO:0016212">
    <property type="term" value="F:kynurenine-oxoglutarate transaminase activity"/>
    <property type="evidence" value="ECO:0007669"/>
    <property type="project" value="TreeGrafter"/>
</dbReference>
<dbReference type="InterPro" id="IPR015422">
    <property type="entry name" value="PyrdxlP-dep_Trfase_small"/>
</dbReference>
<dbReference type="InterPro" id="IPR051326">
    <property type="entry name" value="Kynurenine-oxoglutarate_AT"/>
</dbReference>
<evidence type="ECO:0000256" key="1">
    <source>
        <dbReference type="ARBA" id="ARBA00001933"/>
    </source>
</evidence>
<evidence type="ECO:0000256" key="2">
    <source>
        <dbReference type="ARBA" id="ARBA00022576"/>
    </source>
</evidence>
<reference evidence="5" key="2">
    <citation type="submission" date="2016-05" db="EMBL/GenBank/DDBJ databases">
        <title>Comparative analysis highlights variable genome content of wheat rusts and divergence of the mating loci.</title>
        <authorList>
            <person name="Cuomo C.A."/>
            <person name="Bakkeren G."/>
            <person name="Szabo L."/>
            <person name="Khalil H."/>
            <person name="Joly D."/>
            <person name="Goldberg J."/>
            <person name="Young S."/>
            <person name="Zeng Q."/>
            <person name="Fellers J."/>
        </authorList>
    </citation>
    <scope>NUCLEOTIDE SEQUENCE [LARGE SCALE GENOMIC DNA]</scope>
    <source>
        <strain evidence="5">1-1 BBBD Race 1</strain>
    </source>
</reference>
<evidence type="ECO:0000256" key="4">
    <source>
        <dbReference type="ARBA" id="ARBA00022898"/>
    </source>
</evidence>
<gene>
    <name evidence="5" type="ORF">PTTG_08308</name>
</gene>
<organism evidence="5">
    <name type="scientific">Puccinia triticina (isolate 1-1 / race 1 (BBBD))</name>
    <name type="common">Brown leaf rust fungus</name>
    <dbReference type="NCBI Taxonomy" id="630390"/>
    <lineage>
        <taxon>Eukaryota</taxon>
        <taxon>Fungi</taxon>
        <taxon>Dikarya</taxon>
        <taxon>Basidiomycota</taxon>
        <taxon>Pucciniomycotina</taxon>
        <taxon>Pucciniomycetes</taxon>
        <taxon>Pucciniales</taxon>
        <taxon>Pucciniaceae</taxon>
        <taxon>Puccinia</taxon>
    </lineage>
</organism>